<gene>
    <name evidence="2" type="ORF">AFUS01_LOCUS19020</name>
</gene>
<dbReference type="InterPro" id="IPR039131">
    <property type="entry name" value="NDUFAF1"/>
</dbReference>
<protein>
    <recommendedName>
        <fullName evidence="1">NADH:ubiquinone oxidoreductase intermediate-associated protein 30 domain-containing protein</fullName>
    </recommendedName>
</protein>
<dbReference type="OrthoDB" id="42561at2759"/>
<proteinExistence type="predicted"/>
<comment type="caution">
    <text evidence="2">The sequence shown here is derived from an EMBL/GenBank/DDBJ whole genome shotgun (WGS) entry which is preliminary data.</text>
</comment>
<dbReference type="Pfam" id="PF08547">
    <property type="entry name" value="CIA30"/>
    <property type="match status" value="1"/>
</dbReference>
<dbReference type="AlphaFoldDB" id="A0A8J2K776"/>
<dbReference type="GO" id="GO:0006120">
    <property type="term" value="P:mitochondrial electron transport, NADH to ubiquinone"/>
    <property type="evidence" value="ECO:0007669"/>
    <property type="project" value="TreeGrafter"/>
</dbReference>
<dbReference type="Proteomes" id="UP000708208">
    <property type="component" value="Unassembled WGS sequence"/>
</dbReference>
<dbReference type="InterPro" id="IPR013857">
    <property type="entry name" value="NADH-UbQ_OxRdtase-assoc_prot30"/>
</dbReference>
<dbReference type="PANTHER" id="PTHR13194:SF18">
    <property type="entry name" value="COMPLEX I INTERMEDIATE-ASSOCIATED PROTEIN 30, MITOCHONDRIAL"/>
    <property type="match status" value="1"/>
</dbReference>
<keyword evidence="3" id="KW-1185">Reference proteome</keyword>
<name>A0A8J2K776_9HEXA</name>
<feature type="domain" description="NADH:ubiquinone oxidoreductase intermediate-associated protein 30" evidence="1">
    <location>
        <begin position="117"/>
        <end position="289"/>
    </location>
</feature>
<dbReference type="PANTHER" id="PTHR13194">
    <property type="entry name" value="COMPLEX I INTERMEDIATE-ASSOCIATED PROTEIN 30"/>
    <property type="match status" value="1"/>
</dbReference>
<dbReference type="GO" id="GO:0051082">
    <property type="term" value="F:unfolded protein binding"/>
    <property type="evidence" value="ECO:0007669"/>
    <property type="project" value="TreeGrafter"/>
</dbReference>
<dbReference type="GO" id="GO:0032981">
    <property type="term" value="P:mitochondrial respiratory chain complex I assembly"/>
    <property type="evidence" value="ECO:0007669"/>
    <property type="project" value="TreeGrafter"/>
</dbReference>
<accession>A0A8J2K776</accession>
<organism evidence="2 3">
    <name type="scientific">Allacma fusca</name>
    <dbReference type="NCBI Taxonomy" id="39272"/>
    <lineage>
        <taxon>Eukaryota</taxon>
        <taxon>Metazoa</taxon>
        <taxon>Ecdysozoa</taxon>
        <taxon>Arthropoda</taxon>
        <taxon>Hexapoda</taxon>
        <taxon>Collembola</taxon>
        <taxon>Symphypleona</taxon>
        <taxon>Sminthuridae</taxon>
        <taxon>Allacma</taxon>
    </lineage>
</organism>
<evidence type="ECO:0000259" key="1">
    <source>
        <dbReference type="Pfam" id="PF08547"/>
    </source>
</evidence>
<dbReference type="GO" id="GO:0005739">
    <property type="term" value="C:mitochondrion"/>
    <property type="evidence" value="ECO:0007669"/>
    <property type="project" value="TreeGrafter"/>
</dbReference>
<reference evidence="2" key="1">
    <citation type="submission" date="2021-06" db="EMBL/GenBank/DDBJ databases">
        <authorList>
            <person name="Hodson N. C."/>
            <person name="Mongue J. A."/>
            <person name="Jaron S. K."/>
        </authorList>
    </citation>
    <scope>NUCLEOTIDE SEQUENCE</scope>
</reference>
<dbReference type="EMBL" id="CAJVCH010193087">
    <property type="protein sequence ID" value="CAG7730372.1"/>
    <property type="molecule type" value="Genomic_DNA"/>
</dbReference>
<evidence type="ECO:0000313" key="2">
    <source>
        <dbReference type="EMBL" id="CAG7730372.1"/>
    </source>
</evidence>
<sequence>MLGQIVLKKFPKSLLLGNNWGVGIYGSSWNASRHFHKSCPCERFHEIDPKGEWRDEEGRARKKREFLVGKGLDDLYGIKTGFKDLRQEIGKWKNEWKEKLTDDSQLHLVHGDRDLVFNFKNKESLEQWTTLADSDHEQGFSKCQLTTSPAGKALFQGFISTTVPKDGRVKKAGYANMKCDRKMKSFYRESYYDWSAYTHLVMRVRGDGRSYILNLSVAGYFDITWNDIYHYVLFTRGGPYWQFVKIPFSKFVFASKGRVQDIQEEVPLHEIASVGISVGNIEGPFCLEIDYIGLEVDAMHTEEHAYEQYEMPKGIPNS</sequence>
<evidence type="ECO:0000313" key="3">
    <source>
        <dbReference type="Proteomes" id="UP000708208"/>
    </source>
</evidence>